<keyword evidence="3" id="KW-1185">Reference proteome</keyword>
<organism evidence="2 3">
    <name type="scientific">Roseofilum reptotaenium AO1-A</name>
    <dbReference type="NCBI Taxonomy" id="1925591"/>
    <lineage>
        <taxon>Bacteria</taxon>
        <taxon>Bacillati</taxon>
        <taxon>Cyanobacteriota</taxon>
        <taxon>Cyanophyceae</taxon>
        <taxon>Desertifilales</taxon>
        <taxon>Desertifilaceae</taxon>
        <taxon>Roseofilum</taxon>
    </lineage>
</organism>
<dbReference type="AlphaFoldDB" id="A0A1L9QWW9"/>
<accession>A0A1L9QWW9</accession>
<evidence type="ECO:0000313" key="3">
    <source>
        <dbReference type="Proteomes" id="UP000183940"/>
    </source>
</evidence>
<name>A0A1L9QWW9_9CYAN</name>
<evidence type="ECO:0000259" key="1">
    <source>
        <dbReference type="Pfam" id="PF13182"/>
    </source>
</evidence>
<reference evidence="2" key="1">
    <citation type="submission" date="2016-10" db="EMBL/GenBank/DDBJ databases">
        <title>CRISPR-Cas defence system in Roseofilum reptotaenium: evidence of a bacteriophage-cyanobacterium arms race in the coral black band disease.</title>
        <authorList>
            <person name="Buerger P."/>
            <person name="Wood-Charlson E.M."/>
            <person name="Weynberg K.D."/>
            <person name="Willis B."/>
            <person name="Van Oppen M.J."/>
        </authorList>
    </citation>
    <scope>NUCLEOTIDE SEQUENCE [LARGE SCALE GENOMIC DNA]</scope>
    <source>
        <strain evidence="2">AO1-A</strain>
    </source>
</reference>
<protein>
    <recommendedName>
        <fullName evidence="1">DUF4007 domain-containing protein</fullName>
    </recommendedName>
</protein>
<feature type="domain" description="DUF4007" evidence="1">
    <location>
        <begin position="3"/>
        <end position="284"/>
    </location>
</feature>
<comment type="caution">
    <text evidence="2">The sequence shown here is derived from an EMBL/GenBank/DDBJ whole genome shotgun (WGS) entry which is preliminary data.</text>
</comment>
<dbReference type="InterPro" id="IPR025248">
    <property type="entry name" value="DUF4007"/>
</dbReference>
<dbReference type="Pfam" id="PF13182">
    <property type="entry name" value="DUF4007"/>
    <property type="match status" value="1"/>
</dbReference>
<proteinExistence type="predicted"/>
<sequence>MIFARHETFHPRFGWLKKGFDCAKEDENIFLADDAPVRLGVGKNMVKSIRHWCSAFKILENDSPTEFAQRLLGEEGWDTYLEDPASLWLLHWHYLKAPCLGTAWDVIFNQFREVEFTQETLFNYLVKYRDRRSSKIADSSLRKDVSCLLRMYVEQPSKSWTSEDSLDCPFTELGLIHRVGESKYYTFRIGYKPSLPEAIIVYACLDYAARKEYSARTIALANLLYDFGSPGLIFKLTESAICRAIEMVGRQFKMLQITDVAGKLQLAFDDEPQTLGDRILQAYYDAQ</sequence>
<dbReference type="Proteomes" id="UP000183940">
    <property type="component" value="Unassembled WGS sequence"/>
</dbReference>
<evidence type="ECO:0000313" key="2">
    <source>
        <dbReference type="EMBL" id="OJJ27153.1"/>
    </source>
</evidence>
<dbReference type="STRING" id="1925591.BI308_03240"/>
<gene>
    <name evidence="2" type="ORF">BI308_03240</name>
</gene>
<dbReference type="EMBL" id="MLAW01000003">
    <property type="protein sequence ID" value="OJJ27153.1"/>
    <property type="molecule type" value="Genomic_DNA"/>
</dbReference>